<gene>
    <name evidence="1" type="ORF">C1J00_22540</name>
</gene>
<keyword evidence="2" id="KW-1185">Reference proteome</keyword>
<proteinExistence type="predicted"/>
<dbReference type="EMBL" id="POUC01000171">
    <property type="protein sequence ID" value="PNG20016.1"/>
    <property type="molecule type" value="Genomic_DNA"/>
</dbReference>
<comment type="caution">
    <text evidence="1">The sequence shown here is derived from an EMBL/GenBank/DDBJ whole genome shotgun (WGS) entry which is preliminary data.</text>
</comment>
<accession>A0A2N8TLX4</accession>
<name>A0A2N8TLX4_9ACTN</name>
<protein>
    <submittedName>
        <fullName evidence="1">Uncharacterized protein</fullName>
    </submittedName>
</protein>
<dbReference type="Proteomes" id="UP000235943">
    <property type="component" value="Unassembled WGS sequence"/>
</dbReference>
<evidence type="ECO:0000313" key="2">
    <source>
        <dbReference type="Proteomes" id="UP000235943"/>
    </source>
</evidence>
<evidence type="ECO:0000313" key="1">
    <source>
        <dbReference type="EMBL" id="PNG20016.1"/>
    </source>
</evidence>
<dbReference type="AlphaFoldDB" id="A0A2N8TLX4"/>
<reference evidence="1 2" key="1">
    <citation type="submission" date="2018-01" db="EMBL/GenBank/DDBJ databases">
        <title>Draft genome sequence of Streptomyces sp. 13K301.</title>
        <authorList>
            <person name="Sahin N."/>
            <person name="Saygin H."/>
            <person name="Ay H."/>
        </authorList>
    </citation>
    <scope>NUCLEOTIDE SEQUENCE [LARGE SCALE GENOMIC DNA]</scope>
    <source>
        <strain evidence="1 2">13K301</strain>
    </source>
</reference>
<organism evidence="1 2">
    <name type="scientific">Streptomyces cahuitamycinicus</name>
    <dbReference type="NCBI Taxonomy" id="2070367"/>
    <lineage>
        <taxon>Bacteria</taxon>
        <taxon>Bacillati</taxon>
        <taxon>Actinomycetota</taxon>
        <taxon>Actinomycetes</taxon>
        <taxon>Kitasatosporales</taxon>
        <taxon>Streptomycetaceae</taxon>
        <taxon>Streptomyces</taxon>
    </lineage>
</organism>
<sequence length="60" mass="6732">MVDGEPAFELSFWCGTCPFLFRRLETARQTLSLERVQERLTGALADLDDGGVIDRSAPSW</sequence>